<sequence length="144" mass="16338">MFGISGLWKSSNAYGDSLDPEHRHVRMHFRQLIRSVSVPHTPVNLTRLAILITRSRPEGSLLGLSIRVTYTYSSLDNDTDRDSGMTNDKGEFHEGRFLKPDTRKKDTVIYQEKHVGAINVWQGRHQVIKIVALRVDLSPPMAVS</sequence>
<accession>A0AAE0STG4</accession>
<reference evidence="1" key="2">
    <citation type="journal article" date="2021" name="Genome Biol. Evol.">
        <title>Developing a high-quality reference genome for a parasitic bivalve with doubly uniparental inheritance (Bivalvia: Unionida).</title>
        <authorList>
            <person name="Smith C.H."/>
        </authorList>
    </citation>
    <scope>NUCLEOTIDE SEQUENCE</scope>
    <source>
        <strain evidence="1">CHS0354</strain>
        <tissue evidence="1">Mantle</tissue>
    </source>
</reference>
<dbReference type="Proteomes" id="UP001195483">
    <property type="component" value="Unassembled WGS sequence"/>
</dbReference>
<proteinExistence type="predicted"/>
<evidence type="ECO:0000313" key="1">
    <source>
        <dbReference type="EMBL" id="KAK3597860.1"/>
    </source>
</evidence>
<gene>
    <name evidence="1" type="ORF">CHS0354_029440</name>
</gene>
<protein>
    <submittedName>
        <fullName evidence="1">Uncharacterized protein</fullName>
    </submittedName>
</protein>
<name>A0AAE0STG4_9BIVA</name>
<reference evidence="1" key="1">
    <citation type="journal article" date="2021" name="Genome Biol. Evol.">
        <title>A High-Quality Reference Genome for a Parasitic Bivalve with Doubly Uniparental Inheritance (Bivalvia: Unionida).</title>
        <authorList>
            <person name="Smith C.H."/>
        </authorList>
    </citation>
    <scope>NUCLEOTIDE SEQUENCE</scope>
    <source>
        <strain evidence="1">CHS0354</strain>
    </source>
</reference>
<reference evidence="1" key="3">
    <citation type="submission" date="2023-05" db="EMBL/GenBank/DDBJ databases">
        <authorList>
            <person name="Smith C.H."/>
        </authorList>
    </citation>
    <scope>NUCLEOTIDE SEQUENCE</scope>
    <source>
        <strain evidence="1">CHS0354</strain>
        <tissue evidence="1">Mantle</tissue>
    </source>
</reference>
<comment type="caution">
    <text evidence="1">The sequence shown here is derived from an EMBL/GenBank/DDBJ whole genome shotgun (WGS) entry which is preliminary data.</text>
</comment>
<evidence type="ECO:0000313" key="2">
    <source>
        <dbReference type="Proteomes" id="UP001195483"/>
    </source>
</evidence>
<dbReference type="EMBL" id="JAEAOA010001763">
    <property type="protein sequence ID" value="KAK3597860.1"/>
    <property type="molecule type" value="Genomic_DNA"/>
</dbReference>
<dbReference type="AlphaFoldDB" id="A0AAE0STG4"/>
<organism evidence="1 2">
    <name type="scientific">Potamilus streckersoni</name>
    <dbReference type="NCBI Taxonomy" id="2493646"/>
    <lineage>
        <taxon>Eukaryota</taxon>
        <taxon>Metazoa</taxon>
        <taxon>Spiralia</taxon>
        <taxon>Lophotrochozoa</taxon>
        <taxon>Mollusca</taxon>
        <taxon>Bivalvia</taxon>
        <taxon>Autobranchia</taxon>
        <taxon>Heteroconchia</taxon>
        <taxon>Palaeoheterodonta</taxon>
        <taxon>Unionida</taxon>
        <taxon>Unionoidea</taxon>
        <taxon>Unionidae</taxon>
        <taxon>Ambleminae</taxon>
        <taxon>Lampsilini</taxon>
        <taxon>Potamilus</taxon>
    </lineage>
</organism>
<keyword evidence="2" id="KW-1185">Reference proteome</keyword>